<dbReference type="EC" id="2.7.1.5" evidence="2"/>
<dbReference type="InterPro" id="IPR018485">
    <property type="entry name" value="FGGY_C"/>
</dbReference>
<proteinExistence type="predicted"/>
<dbReference type="SUPFAM" id="SSF53067">
    <property type="entry name" value="Actin-like ATPase domain"/>
    <property type="match status" value="1"/>
</dbReference>
<dbReference type="InterPro" id="IPR043129">
    <property type="entry name" value="ATPase_NBD"/>
</dbReference>
<dbReference type="Pfam" id="PF02782">
    <property type="entry name" value="FGGY_C"/>
    <property type="match status" value="1"/>
</dbReference>
<keyword evidence="2" id="KW-0808">Transferase</keyword>
<keyword evidence="3" id="KW-1185">Reference proteome</keyword>
<accession>A0ABS4NI80</accession>
<sequence length="144" mass="15991">MASKAEHEEFIINPDDKLFIAPDDMAEAIKQYCVETGQGLPQDIGDIARAAYNGIVEQYKNCLNNLEDIVGREINTIHMVGGGIQDKFLCKLTADVTGRKVITGPVEASIYGNVIVQLMALGYIKDLKEGRKIIKNSIEQEWYS</sequence>
<name>A0ABS4NI80_9THEO</name>
<gene>
    <name evidence="2" type="ORF">J2Z80_002926</name>
</gene>
<dbReference type="Gene3D" id="3.30.420.40">
    <property type="match status" value="1"/>
</dbReference>
<comment type="caution">
    <text evidence="2">The sequence shown here is derived from an EMBL/GenBank/DDBJ whole genome shotgun (WGS) entry which is preliminary data.</text>
</comment>
<organism evidence="2 3">
    <name type="scientific">Thermoanaerobacterium butyriciformans</name>
    <dbReference type="NCBI Taxonomy" id="1702242"/>
    <lineage>
        <taxon>Bacteria</taxon>
        <taxon>Bacillati</taxon>
        <taxon>Bacillota</taxon>
        <taxon>Clostridia</taxon>
        <taxon>Thermoanaerobacterales</taxon>
        <taxon>Thermoanaerobacteraceae</taxon>
        <taxon>Thermoanaerobacterium</taxon>
    </lineage>
</organism>
<protein>
    <submittedName>
        <fullName evidence="2">Rhamnulokinase</fullName>
        <ecNumber evidence="2">2.7.1.5</ecNumber>
    </submittedName>
</protein>
<dbReference type="RefSeq" id="WP_245301368.1">
    <property type="nucleotide sequence ID" value="NZ_JAGGLT010000047.1"/>
</dbReference>
<dbReference type="Proteomes" id="UP001166402">
    <property type="component" value="Unassembled WGS sequence"/>
</dbReference>
<feature type="domain" description="Carbohydrate kinase FGGY C-terminal" evidence="1">
    <location>
        <begin position="2"/>
        <end position="121"/>
    </location>
</feature>
<reference evidence="2" key="1">
    <citation type="submission" date="2021-03" db="EMBL/GenBank/DDBJ databases">
        <title>Genomic Encyclopedia of Type Strains, Phase IV (KMG-IV): sequencing the most valuable type-strain genomes for metagenomic binning, comparative biology and taxonomic classification.</title>
        <authorList>
            <person name="Goeker M."/>
        </authorList>
    </citation>
    <scope>NUCLEOTIDE SEQUENCE</scope>
    <source>
        <strain evidence="2">DSM 101588</strain>
    </source>
</reference>
<dbReference type="GO" id="GO:0008993">
    <property type="term" value="F:rhamnulokinase activity"/>
    <property type="evidence" value="ECO:0007669"/>
    <property type="project" value="UniProtKB-EC"/>
</dbReference>
<evidence type="ECO:0000313" key="2">
    <source>
        <dbReference type="EMBL" id="MBP2073374.1"/>
    </source>
</evidence>
<evidence type="ECO:0000259" key="1">
    <source>
        <dbReference type="Pfam" id="PF02782"/>
    </source>
</evidence>
<dbReference type="EMBL" id="JAGGLT010000047">
    <property type="protein sequence ID" value="MBP2073374.1"/>
    <property type="molecule type" value="Genomic_DNA"/>
</dbReference>
<evidence type="ECO:0000313" key="3">
    <source>
        <dbReference type="Proteomes" id="UP001166402"/>
    </source>
</evidence>